<evidence type="ECO:0000313" key="2">
    <source>
        <dbReference type="EMBL" id="WWA47399.1"/>
    </source>
</evidence>
<reference evidence="2 3" key="1">
    <citation type="submission" date="2024-02" db="EMBL/GenBank/DDBJ databases">
        <title>The whole genome sequence of five bacterial samples isolated from Abu Dhabi Sabkha-shore region.</title>
        <authorList>
            <person name="Sudalaimuthuasari N."/>
            <person name="Sarfraz B."/>
            <person name="Tuyisabe J.D."/>
            <person name="Mugisha Ntwali L.D.M."/>
            <person name="Ali A.I.A.A."/>
            <person name="Almansoori S.Z.A."/>
            <person name="Alajami H.S.A."/>
            <person name="Almeqbaali A.A.S."/>
            <person name="Kundu B."/>
            <person name="Saeed E.E."/>
            <person name="Sukumarinath V."/>
            <person name="Mishra A.K."/>
            <person name="Hazzouri K.M."/>
            <person name="Almaskari R."/>
            <person name="Sharma A.K."/>
            <person name="Amiri K.M.A."/>
        </authorList>
    </citation>
    <scope>NUCLEOTIDE SEQUENCE [LARGE SCALE GENOMIC DNA]</scope>
    <source>
        <strain evidence="3">kcgeb_sd</strain>
    </source>
</reference>
<gene>
    <name evidence="2" type="ORF">V5F89_00350</name>
</gene>
<feature type="transmembrane region" description="Helical" evidence="1">
    <location>
        <begin position="60"/>
        <end position="81"/>
    </location>
</feature>
<dbReference type="Proteomes" id="UP001335183">
    <property type="component" value="Chromosome"/>
</dbReference>
<name>A0ABZ2D993_9SPHN</name>
<keyword evidence="1" id="KW-0812">Transmembrane</keyword>
<evidence type="ECO:0000313" key="3">
    <source>
        <dbReference type="Proteomes" id="UP001335183"/>
    </source>
</evidence>
<keyword evidence="1" id="KW-0472">Membrane</keyword>
<dbReference type="RefSeq" id="WP_338446289.1">
    <property type="nucleotide sequence ID" value="NZ_CP144918.1"/>
</dbReference>
<keyword evidence="1" id="KW-1133">Transmembrane helix</keyword>
<protein>
    <submittedName>
        <fullName evidence="2">Uncharacterized protein</fullName>
    </submittedName>
</protein>
<keyword evidence="3" id="KW-1185">Reference proteome</keyword>
<accession>A0ABZ2D993</accession>
<evidence type="ECO:0000256" key="1">
    <source>
        <dbReference type="SAM" id="Phobius"/>
    </source>
</evidence>
<dbReference type="EMBL" id="CP144918">
    <property type="protein sequence ID" value="WWA47399.1"/>
    <property type="molecule type" value="Genomic_DNA"/>
</dbReference>
<proteinExistence type="predicted"/>
<sequence length="105" mass="11671">MLIVAWLAMFVIGWFSDRWRSGLLIAPVVAAGITGLCLVTTNSPVFTAIERNLSFTAESVALNFLVKLIYALLFYSAGHLCKRAIRRWRRSLADPGIGRAMKTRA</sequence>
<organism evidence="2 3">
    <name type="scientific">Pelagerythrobacter marensis</name>
    <dbReference type="NCBI Taxonomy" id="543877"/>
    <lineage>
        <taxon>Bacteria</taxon>
        <taxon>Pseudomonadati</taxon>
        <taxon>Pseudomonadota</taxon>
        <taxon>Alphaproteobacteria</taxon>
        <taxon>Sphingomonadales</taxon>
        <taxon>Erythrobacteraceae</taxon>
        <taxon>Pelagerythrobacter</taxon>
    </lineage>
</organism>